<evidence type="ECO:0000259" key="2">
    <source>
        <dbReference type="Pfam" id="PF13472"/>
    </source>
</evidence>
<evidence type="ECO:0000256" key="1">
    <source>
        <dbReference type="SAM" id="MobiDB-lite"/>
    </source>
</evidence>
<gene>
    <name evidence="3" type="ORF">DS843_25095</name>
</gene>
<dbReference type="InterPro" id="IPR013830">
    <property type="entry name" value="SGNH_hydro"/>
</dbReference>
<dbReference type="Proteomes" id="UP000480854">
    <property type="component" value="Unassembled WGS sequence"/>
</dbReference>
<dbReference type="Gene3D" id="2.60.120.1360">
    <property type="match status" value="1"/>
</dbReference>
<protein>
    <recommendedName>
        <fullName evidence="2">SGNH hydrolase-type esterase domain-containing protein</fullName>
    </recommendedName>
</protein>
<accession>A0A9W7KPQ3</accession>
<dbReference type="OrthoDB" id="7985403at2"/>
<sequence>MVRTPSNAPDAPPRPAPKDRKRVDASTADAQRRGRRVASPPVRWAALLVIALLALVGTSGASPAHAADGAAPRKAATGTVRPQDGRLAGDARSLGAFFTALGKLERRPAGTLSILQIGDSHTAGSHFSGTLRGLFQERFGNAGPGGFPPGPAYKGLFSPTVTLGPQTWTLSGGLNAKPGDRLGISGFSASSVRPDEALRFDSADNAPVSSIVLTLVGRPGGGGLLITADGKPVRSLATARPQEGGFVARLKLPQPAHSIVLSPKGDGRVELLRVALHGAEKGVYYESHGVIGATVGLLQRWDEATVSAELQALHPALIVLAFGTNEGFNSSLTEDAYRTLFRERLAALRRWAPWASVLVVGPPDANRLPKGCPAEATAACSPTSPPSGTCAWHPPAELAMVREVERKEALAAGTAFWDWSAVMGGACGTHAWTRNDPPLAASDHVHFRPDGYRRAAQALFDDLMGLYRTARPPAISEAIPGVALRPALRPPQCRNTAVLNGTIHCLR</sequence>
<name>A0A9W7KPQ3_9PROT</name>
<reference evidence="3 4" key="1">
    <citation type="submission" date="2018-07" db="EMBL/GenBank/DDBJ databases">
        <title>Genome sequence of Azospirillum sp. ATCC 49961.</title>
        <authorList>
            <person name="Sant'Anna F.H."/>
            <person name="Baldani J.I."/>
            <person name="Zilli J.E."/>
            <person name="Reis V.M."/>
            <person name="Hartmann A."/>
            <person name="Cruz L."/>
            <person name="de Souza E.M."/>
            <person name="de Oliveira Pedrosa F."/>
            <person name="Passaglia L.M.P."/>
        </authorList>
    </citation>
    <scope>NUCLEOTIDE SEQUENCE [LARGE SCALE GENOMIC DNA]</scope>
    <source>
        <strain evidence="3 4">ATCC 49961</strain>
    </source>
</reference>
<keyword evidence="4" id="KW-1185">Reference proteome</keyword>
<comment type="caution">
    <text evidence="3">The sequence shown here is derived from an EMBL/GenBank/DDBJ whole genome shotgun (WGS) entry which is preliminary data.</text>
</comment>
<feature type="region of interest" description="Disordered" evidence="1">
    <location>
        <begin position="1"/>
        <end position="37"/>
    </location>
</feature>
<organism evidence="3 4">
    <name type="scientific">Roseomonas genomospecies 6</name>
    <dbReference type="NCBI Taxonomy" id="214106"/>
    <lineage>
        <taxon>Bacteria</taxon>
        <taxon>Pseudomonadati</taxon>
        <taxon>Pseudomonadota</taxon>
        <taxon>Alphaproteobacteria</taxon>
        <taxon>Acetobacterales</taxon>
        <taxon>Roseomonadaceae</taxon>
        <taxon>Roseomonas</taxon>
    </lineage>
</organism>
<proteinExistence type="predicted"/>
<dbReference type="AlphaFoldDB" id="A0A9W7KPQ3"/>
<dbReference type="SUPFAM" id="SSF52266">
    <property type="entry name" value="SGNH hydrolase"/>
    <property type="match status" value="1"/>
</dbReference>
<feature type="region of interest" description="Disordered" evidence="1">
    <location>
        <begin position="62"/>
        <end position="87"/>
    </location>
</feature>
<evidence type="ECO:0000313" key="4">
    <source>
        <dbReference type="Proteomes" id="UP000480854"/>
    </source>
</evidence>
<dbReference type="EMBL" id="QOKW01000028">
    <property type="protein sequence ID" value="KAA0676958.1"/>
    <property type="molecule type" value="Genomic_DNA"/>
</dbReference>
<dbReference type="GO" id="GO:0016788">
    <property type="term" value="F:hydrolase activity, acting on ester bonds"/>
    <property type="evidence" value="ECO:0007669"/>
    <property type="project" value="UniProtKB-ARBA"/>
</dbReference>
<dbReference type="RefSeq" id="WP_149471577.1">
    <property type="nucleotide sequence ID" value="NZ_QOKW01000028.1"/>
</dbReference>
<feature type="domain" description="SGNH hydrolase-type esterase" evidence="2">
    <location>
        <begin position="282"/>
        <end position="454"/>
    </location>
</feature>
<dbReference type="Pfam" id="PF13472">
    <property type="entry name" value="Lipase_GDSL_2"/>
    <property type="match status" value="1"/>
</dbReference>
<dbReference type="Gene3D" id="3.40.50.1110">
    <property type="entry name" value="SGNH hydrolase"/>
    <property type="match status" value="1"/>
</dbReference>
<dbReference type="InterPro" id="IPR036514">
    <property type="entry name" value="SGNH_hydro_sf"/>
</dbReference>
<feature type="compositionally biased region" description="Low complexity" evidence="1">
    <location>
        <begin position="62"/>
        <end position="76"/>
    </location>
</feature>
<evidence type="ECO:0000313" key="3">
    <source>
        <dbReference type="EMBL" id="KAA0676958.1"/>
    </source>
</evidence>